<gene>
    <name evidence="4" type="primary">LOC104772294</name>
</gene>
<dbReference type="RefSeq" id="XP_010495226.1">
    <property type="nucleotide sequence ID" value="XM_010496924.1"/>
</dbReference>
<protein>
    <submittedName>
        <fullName evidence="4">Uncharacterized protein LOC104772294</fullName>
    </submittedName>
</protein>
<organism evidence="3 4">
    <name type="scientific">Camelina sativa</name>
    <name type="common">False flax</name>
    <name type="synonym">Myagrum sativum</name>
    <dbReference type="NCBI Taxonomy" id="90675"/>
    <lineage>
        <taxon>Eukaryota</taxon>
        <taxon>Viridiplantae</taxon>
        <taxon>Streptophyta</taxon>
        <taxon>Embryophyta</taxon>
        <taxon>Tracheophyta</taxon>
        <taxon>Spermatophyta</taxon>
        <taxon>Magnoliopsida</taxon>
        <taxon>eudicotyledons</taxon>
        <taxon>Gunneridae</taxon>
        <taxon>Pentapetalae</taxon>
        <taxon>rosids</taxon>
        <taxon>malvids</taxon>
        <taxon>Brassicales</taxon>
        <taxon>Brassicaceae</taxon>
        <taxon>Camelineae</taxon>
        <taxon>Camelina</taxon>
    </lineage>
</organism>
<evidence type="ECO:0000313" key="3">
    <source>
        <dbReference type="Proteomes" id="UP000694864"/>
    </source>
</evidence>
<reference evidence="4" key="2">
    <citation type="submission" date="2025-08" db="UniProtKB">
        <authorList>
            <consortium name="RefSeq"/>
        </authorList>
    </citation>
    <scope>IDENTIFICATION</scope>
    <source>
        <tissue evidence="4">Leaf</tissue>
    </source>
</reference>
<dbReference type="Pfam" id="PF24847">
    <property type="entry name" value="DUF7722"/>
    <property type="match status" value="1"/>
</dbReference>
<dbReference type="Proteomes" id="UP000694864">
    <property type="component" value="Chromosome 20"/>
</dbReference>
<dbReference type="PANTHER" id="PTHR33513">
    <property type="entry name" value="OS06G0523300 PROTEIN"/>
    <property type="match status" value="1"/>
</dbReference>
<keyword evidence="3" id="KW-1185">Reference proteome</keyword>
<feature type="compositionally biased region" description="Polar residues" evidence="1">
    <location>
        <begin position="1"/>
        <end position="14"/>
    </location>
</feature>
<feature type="domain" description="DUF7722" evidence="2">
    <location>
        <begin position="56"/>
        <end position="102"/>
    </location>
</feature>
<feature type="region of interest" description="Disordered" evidence="1">
    <location>
        <begin position="1"/>
        <end position="54"/>
    </location>
</feature>
<dbReference type="PANTHER" id="PTHR33513:SF4">
    <property type="entry name" value="GB|AAF04428.1"/>
    <property type="match status" value="1"/>
</dbReference>
<dbReference type="InterPro" id="IPR056139">
    <property type="entry name" value="DUF7722"/>
</dbReference>
<sequence>MGNQNSKGSSSTTNPKEEIAVAPRPQQQQPHSPLLILKPQPQQPLPPASSEMPLLHPCYKREDYENMSEEKIDMLLATYGIMTVPGDLADKRHLAFKTFCWKHNNNKMSDYVKPNQKYTDDWMVVNSHPKS</sequence>
<reference evidence="3" key="1">
    <citation type="journal article" date="2014" name="Nat. Commun.">
        <title>The emerging biofuel crop Camelina sativa retains a highly undifferentiated hexaploid genome structure.</title>
        <authorList>
            <person name="Kagale S."/>
            <person name="Koh C."/>
            <person name="Nixon J."/>
            <person name="Bollina V."/>
            <person name="Clarke W.E."/>
            <person name="Tuteja R."/>
            <person name="Spillane C."/>
            <person name="Robinson S.J."/>
            <person name="Links M.G."/>
            <person name="Clarke C."/>
            <person name="Higgins E.E."/>
            <person name="Huebert T."/>
            <person name="Sharpe A.G."/>
            <person name="Parkin I.A."/>
        </authorList>
    </citation>
    <scope>NUCLEOTIDE SEQUENCE [LARGE SCALE GENOMIC DNA]</scope>
    <source>
        <strain evidence="3">cv. DH55</strain>
    </source>
</reference>
<evidence type="ECO:0000259" key="2">
    <source>
        <dbReference type="Pfam" id="PF24847"/>
    </source>
</evidence>
<evidence type="ECO:0000256" key="1">
    <source>
        <dbReference type="SAM" id="MobiDB-lite"/>
    </source>
</evidence>
<evidence type="ECO:0000313" key="4">
    <source>
        <dbReference type="RefSeq" id="XP_010495226.1"/>
    </source>
</evidence>
<name>A0ABM0Y4A0_CAMSA</name>
<accession>A0ABM0Y4A0</accession>
<proteinExistence type="predicted"/>
<dbReference type="GeneID" id="104772294"/>